<proteinExistence type="inferred from homology"/>
<feature type="chain" id="PRO_5030043211" evidence="4">
    <location>
        <begin position="23"/>
        <end position="663"/>
    </location>
</feature>
<evidence type="ECO:0000259" key="5">
    <source>
        <dbReference type="PROSITE" id="PS51208"/>
    </source>
</evidence>
<dbReference type="SUPFAM" id="SSF52266">
    <property type="entry name" value="SGNH hydrolase"/>
    <property type="match status" value="1"/>
</dbReference>
<dbReference type="GO" id="GO:0016788">
    <property type="term" value="F:hydrolase activity, acting on ester bonds"/>
    <property type="evidence" value="ECO:0007669"/>
    <property type="project" value="InterPro"/>
</dbReference>
<dbReference type="Pfam" id="PF00657">
    <property type="entry name" value="Lipase_GDSL"/>
    <property type="match status" value="1"/>
</dbReference>
<dbReference type="SUPFAM" id="SSF103515">
    <property type="entry name" value="Autotransporter"/>
    <property type="match status" value="1"/>
</dbReference>
<feature type="signal peptide" evidence="4">
    <location>
        <begin position="1"/>
        <end position="22"/>
    </location>
</feature>
<dbReference type="AlphaFoldDB" id="A0A2A2MIB2"/>
<dbReference type="Gene3D" id="3.40.50.1110">
    <property type="entry name" value="SGNH hydrolase"/>
    <property type="match status" value="1"/>
</dbReference>
<dbReference type="InterPro" id="IPR001087">
    <property type="entry name" value="GDSL"/>
</dbReference>
<keyword evidence="2 4" id="KW-0732">Signal</keyword>
<sequence length="663" mass="72756">MQPHRLALLASLISATAFCANANGRFDNLYTFGDSLTDTGSFGSTYKFVANNQTSLLYNQQIAKMMGIDFKPFTQGGGNYAISGSQTEGTGVAVDQPLVWMGTKEQINTYLSDHDGKADKNGLYILWTGGNDISLAIMNNPLSPYGEIDRAVGNVAEQTQTLLDNGAGTVIVPNIPNIADTPFLPTIMLTMLPLSTQQLEVIRQELNNASTPDEASRKTAIVNAMAKGLGLPGLADSVISPVYDFLHNTLTSMLEYNNQQTEQALSQLHGNIVRADVSTLFHEVLEQPQAFGFKTTVGFPCSFKVFGPYCNTGMNGYDDSQLYMFSDEHHPSPYLHQIIAEYFVSILDAPLYVSSLIHATEGMVEDARSTLDGQYQTLRTHQHELNDVQVFGGYSSHYLRRSGKNDSTFANAPSNDSTNNGSIGISWQMSEYGTAGVMISGGLNHNTPTENFSYNSHGISYGLFTQWQAPQGGWLNADMHYTKANLENIERQITLGLSNRTESGDTKAHQYGGRIGAGWDIPVSSWLTTGPVLGYSWDKVHVDGYRENGNRSTSMHFSDQNKTLQTGSVGWRFDMSYYDVKPYLQVDYQRQLGDRDSKVSAAINSTATSFTTSTNKGRQDSVKAVVGANFPLNKTLKGYISTSYSNQNRDDMFSYTLGLSASF</sequence>
<evidence type="ECO:0000313" key="7">
    <source>
        <dbReference type="Proteomes" id="UP000218796"/>
    </source>
</evidence>
<organism evidence="6 7">
    <name type="scientific">Hafnia paralvei</name>
    <dbReference type="NCBI Taxonomy" id="546367"/>
    <lineage>
        <taxon>Bacteria</taxon>
        <taxon>Pseudomonadati</taxon>
        <taxon>Pseudomonadota</taxon>
        <taxon>Gammaproteobacteria</taxon>
        <taxon>Enterobacterales</taxon>
        <taxon>Hafniaceae</taxon>
        <taxon>Hafnia</taxon>
    </lineage>
</organism>
<dbReference type="RefSeq" id="WP_039187636.1">
    <property type="nucleotide sequence ID" value="NZ_CALECD010000091.1"/>
</dbReference>
<dbReference type="InterPro" id="IPR017186">
    <property type="entry name" value="Lipase_autotranspt_EstA"/>
</dbReference>
<feature type="active site" description="Nucleophile" evidence="3">
    <location>
        <position position="35"/>
    </location>
</feature>
<accession>A0A2A2MIB2</accession>
<dbReference type="Pfam" id="PF03797">
    <property type="entry name" value="Autotransporter"/>
    <property type="match status" value="1"/>
</dbReference>
<dbReference type="Gene3D" id="2.40.128.130">
    <property type="entry name" value="Autotransporter beta-domain"/>
    <property type="match status" value="1"/>
</dbReference>
<dbReference type="OrthoDB" id="5292073at2"/>
<reference evidence="6 7" key="1">
    <citation type="submission" date="2017-08" db="EMBL/GenBank/DDBJ databases">
        <title>Draft Genome Sequence of Hafnia alvei CITHA-6 Isolated from Raw Bovine Milk.</title>
        <authorList>
            <person name="Culligan E.P."/>
            <person name="Mcsweeney A."/>
            <person name="O'Doherty C."/>
            <person name="Gleeson E."/>
            <person name="O'Riordan D."/>
            <person name="Sleator R.D."/>
        </authorList>
    </citation>
    <scope>NUCLEOTIDE SEQUENCE [LARGE SCALE GENOMIC DNA]</scope>
    <source>
        <strain evidence="6 7">CITHA-6</strain>
    </source>
</reference>
<feature type="active site" evidence="3">
    <location>
        <position position="330"/>
    </location>
</feature>
<dbReference type="Proteomes" id="UP000218796">
    <property type="component" value="Unassembled WGS sequence"/>
</dbReference>
<dbReference type="SMART" id="SM00869">
    <property type="entry name" value="Autotransporter"/>
    <property type="match status" value="1"/>
</dbReference>
<dbReference type="PANTHER" id="PTHR22835:SF659">
    <property type="entry name" value="GDSL LIPASE_ACYLHYDROLASE, PUTATIVE (AFU_ORTHOLOGUE AFUA_2G00510)-RELATED"/>
    <property type="match status" value="1"/>
</dbReference>
<comment type="caution">
    <text evidence="6">The sequence shown here is derived from an EMBL/GenBank/DDBJ whole genome shotgun (WGS) entry which is preliminary data.</text>
</comment>
<evidence type="ECO:0000256" key="1">
    <source>
        <dbReference type="ARBA" id="ARBA00008668"/>
    </source>
</evidence>
<dbReference type="InterPro" id="IPR005546">
    <property type="entry name" value="Autotransporte_beta"/>
</dbReference>
<evidence type="ECO:0000256" key="3">
    <source>
        <dbReference type="PIRSR" id="PIRSR037375-1"/>
    </source>
</evidence>
<comment type="similarity">
    <text evidence="1">Belongs to the 'GDSL' lipolytic enzyme family.</text>
</comment>
<feature type="domain" description="Autotransporter" evidence="5">
    <location>
        <begin position="387"/>
        <end position="663"/>
    </location>
</feature>
<dbReference type="PROSITE" id="PS51208">
    <property type="entry name" value="AUTOTRANSPORTER"/>
    <property type="match status" value="1"/>
</dbReference>
<dbReference type="InterPro" id="IPR036514">
    <property type="entry name" value="SGNH_hydro_sf"/>
</dbReference>
<dbReference type="PANTHER" id="PTHR22835">
    <property type="entry name" value="ZINC FINGER FYVE DOMAIN CONTAINING PROTEIN"/>
    <property type="match status" value="1"/>
</dbReference>
<dbReference type="EMBL" id="NQMS01000001">
    <property type="protein sequence ID" value="PAV98668.1"/>
    <property type="molecule type" value="Genomic_DNA"/>
</dbReference>
<name>A0A2A2MIB2_9GAMM</name>
<dbReference type="PIRSF" id="PIRSF037375">
    <property type="entry name" value="Autotrns_EstA"/>
    <property type="match status" value="1"/>
</dbReference>
<protein>
    <submittedName>
        <fullName evidence="6">Autotransporter subunit beta</fullName>
    </submittedName>
</protein>
<evidence type="ECO:0000256" key="2">
    <source>
        <dbReference type="ARBA" id="ARBA00022729"/>
    </source>
</evidence>
<gene>
    <name evidence="6" type="ORF">CJD50_04195</name>
</gene>
<dbReference type="InterPro" id="IPR036709">
    <property type="entry name" value="Autotransporte_beta_dom_sf"/>
</dbReference>
<feature type="active site" evidence="3">
    <location>
        <position position="327"/>
    </location>
</feature>
<evidence type="ECO:0000313" key="6">
    <source>
        <dbReference type="EMBL" id="PAV98668.1"/>
    </source>
</evidence>
<keyword evidence="7" id="KW-1185">Reference proteome</keyword>
<evidence type="ECO:0000256" key="4">
    <source>
        <dbReference type="SAM" id="SignalP"/>
    </source>
</evidence>